<dbReference type="PANTHER" id="PTHR12121">
    <property type="entry name" value="CARBON CATABOLITE REPRESSOR PROTEIN 4"/>
    <property type="match status" value="1"/>
</dbReference>
<dbReference type="AlphaFoldDB" id="A0A0R0M125"/>
<dbReference type="SUPFAM" id="SSF56219">
    <property type="entry name" value="DNase I-like"/>
    <property type="match status" value="1"/>
</dbReference>
<dbReference type="PANTHER" id="PTHR12121:SF100">
    <property type="entry name" value="POLY(A)-SPECIFIC RIBONUCLEASE"/>
    <property type="match status" value="1"/>
</dbReference>
<proteinExistence type="predicted"/>
<keyword evidence="3" id="KW-1185">Reference proteome</keyword>
<sequence>LEKTIGGILIVINVHIHWNPEFSDVKLFQVILLLEAIQVFKEKYPSAGILLLGDFNSLRNSAVYEVVSTGQIKPESLDFLFYDYAPYFKEGFQHDLLFRDAYSESDQEFTNFTAHFKGILDYIFYNDKLILNSYLSPVDLEYSKMIVGLPSVHYPSDHLILGAKFYFKGCRQKKKESRPRITKML</sequence>
<dbReference type="Gene3D" id="3.60.10.10">
    <property type="entry name" value="Endonuclease/exonuclease/phosphatase"/>
    <property type="match status" value="1"/>
</dbReference>
<dbReference type="Pfam" id="PF03372">
    <property type="entry name" value="Exo_endo_phos"/>
    <property type="match status" value="1"/>
</dbReference>
<dbReference type="EMBL" id="LGUB01000737">
    <property type="protein sequence ID" value="KRH92705.1"/>
    <property type="molecule type" value="Genomic_DNA"/>
</dbReference>
<dbReference type="InterPro" id="IPR050410">
    <property type="entry name" value="CCR4/nocturin_mRNA_transcr"/>
</dbReference>
<feature type="non-terminal residue" evidence="2">
    <location>
        <position position="1"/>
    </location>
</feature>
<evidence type="ECO:0000259" key="1">
    <source>
        <dbReference type="Pfam" id="PF03372"/>
    </source>
</evidence>
<organism evidence="2 3">
    <name type="scientific">Pseudoloma neurophilia</name>
    <dbReference type="NCBI Taxonomy" id="146866"/>
    <lineage>
        <taxon>Eukaryota</taxon>
        <taxon>Fungi</taxon>
        <taxon>Fungi incertae sedis</taxon>
        <taxon>Microsporidia</taxon>
        <taxon>Pseudoloma</taxon>
    </lineage>
</organism>
<evidence type="ECO:0000313" key="3">
    <source>
        <dbReference type="Proteomes" id="UP000051530"/>
    </source>
</evidence>
<feature type="domain" description="Endonuclease/exonuclease/phosphatase" evidence="1">
    <location>
        <begin position="41"/>
        <end position="158"/>
    </location>
</feature>
<reference evidence="2 3" key="1">
    <citation type="submission" date="2015-07" db="EMBL/GenBank/DDBJ databases">
        <title>The genome of Pseudoloma neurophilia, a relevant intracellular parasite of the zebrafish.</title>
        <authorList>
            <person name="Ndikumana S."/>
            <person name="Pelin A."/>
            <person name="Sanders J."/>
            <person name="Corradi N."/>
        </authorList>
    </citation>
    <scope>NUCLEOTIDE SEQUENCE [LARGE SCALE GENOMIC DNA]</scope>
    <source>
        <strain evidence="2 3">MK1</strain>
    </source>
</reference>
<dbReference type="GO" id="GO:0000175">
    <property type="term" value="F:3'-5'-RNA exonuclease activity"/>
    <property type="evidence" value="ECO:0007669"/>
    <property type="project" value="TreeGrafter"/>
</dbReference>
<evidence type="ECO:0000313" key="2">
    <source>
        <dbReference type="EMBL" id="KRH92705.1"/>
    </source>
</evidence>
<name>A0A0R0M125_9MICR</name>
<comment type="caution">
    <text evidence="2">The sequence shown here is derived from an EMBL/GenBank/DDBJ whole genome shotgun (WGS) entry which is preliminary data.</text>
</comment>
<dbReference type="InterPro" id="IPR036691">
    <property type="entry name" value="Endo/exonu/phosph_ase_sf"/>
</dbReference>
<dbReference type="OrthoDB" id="428734at2759"/>
<dbReference type="VEuPathDB" id="MicrosporidiaDB:M153_33610001730"/>
<gene>
    <name evidence="2" type="ORF">M153_33610001730</name>
</gene>
<protein>
    <submittedName>
        <fullName evidence="2">Glucose-repressible alcohol dehydrogenase transcriptional effector CCR4</fullName>
    </submittedName>
</protein>
<accession>A0A0R0M125</accession>
<dbReference type="InterPro" id="IPR005135">
    <property type="entry name" value="Endo/exonuclease/phosphatase"/>
</dbReference>
<dbReference type="Proteomes" id="UP000051530">
    <property type="component" value="Unassembled WGS sequence"/>
</dbReference>